<proteinExistence type="predicted"/>
<organism evidence="7">
    <name type="scientific">mine drainage metagenome</name>
    <dbReference type="NCBI Taxonomy" id="410659"/>
    <lineage>
        <taxon>unclassified sequences</taxon>
        <taxon>metagenomes</taxon>
        <taxon>ecological metagenomes</taxon>
    </lineage>
</organism>
<accession>A0A1J5RPV0</accession>
<gene>
    <name evidence="7" type="ORF">GALL_197330</name>
</gene>
<evidence type="ECO:0000256" key="5">
    <source>
        <dbReference type="ARBA" id="ARBA00023004"/>
    </source>
</evidence>
<dbReference type="GO" id="GO:0005506">
    <property type="term" value="F:iron ion binding"/>
    <property type="evidence" value="ECO:0007669"/>
    <property type="project" value="InterPro"/>
</dbReference>
<feature type="domain" description="Cytochrome c" evidence="6">
    <location>
        <begin position="13"/>
        <end position="115"/>
    </location>
</feature>
<keyword evidence="4" id="KW-0249">Electron transport</keyword>
<keyword evidence="3" id="KW-0479">Metal-binding</keyword>
<protein>
    <submittedName>
        <fullName evidence="7">Cytochrome c-552</fullName>
    </submittedName>
</protein>
<dbReference type="PRINTS" id="PR00606">
    <property type="entry name" value="CYTCHROMECID"/>
</dbReference>
<dbReference type="GO" id="GO:0009055">
    <property type="term" value="F:electron transfer activity"/>
    <property type="evidence" value="ECO:0007669"/>
    <property type="project" value="InterPro"/>
</dbReference>
<keyword evidence="2" id="KW-0349">Heme</keyword>
<evidence type="ECO:0000256" key="1">
    <source>
        <dbReference type="ARBA" id="ARBA00022448"/>
    </source>
</evidence>
<evidence type="ECO:0000256" key="4">
    <source>
        <dbReference type="ARBA" id="ARBA00022982"/>
    </source>
</evidence>
<keyword evidence="1" id="KW-0813">Transport</keyword>
<keyword evidence="5" id="KW-0408">Iron</keyword>
<dbReference type="PROSITE" id="PS51007">
    <property type="entry name" value="CYTC"/>
    <property type="match status" value="1"/>
</dbReference>
<dbReference type="Gene3D" id="1.10.760.10">
    <property type="entry name" value="Cytochrome c-like domain"/>
    <property type="match status" value="1"/>
</dbReference>
<evidence type="ECO:0000259" key="6">
    <source>
        <dbReference type="PROSITE" id="PS51007"/>
    </source>
</evidence>
<dbReference type="GO" id="GO:0020037">
    <property type="term" value="F:heme binding"/>
    <property type="evidence" value="ECO:0007669"/>
    <property type="project" value="InterPro"/>
</dbReference>
<dbReference type="AlphaFoldDB" id="A0A1J5RPV0"/>
<evidence type="ECO:0000256" key="2">
    <source>
        <dbReference type="ARBA" id="ARBA00022617"/>
    </source>
</evidence>
<evidence type="ECO:0000313" key="7">
    <source>
        <dbReference type="EMBL" id="OIQ98304.1"/>
    </source>
</evidence>
<dbReference type="InterPro" id="IPR036909">
    <property type="entry name" value="Cyt_c-like_dom_sf"/>
</dbReference>
<dbReference type="SUPFAM" id="SSF46626">
    <property type="entry name" value="Cytochrome c"/>
    <property type="match status" value="1"/>
</dbReference>
<dbReference type="EMBL" id="MLJW01000121">
    <property type="protein sequence ID" value="OIQ98304.1"/>
    <property type="molecule type" value="Genomic_DNA"/>
</dbReference>
<sequence length="122" mass="13059">MKSIIVSMAATAAIMIAGNTLAVDMPPLAKELNCVACHAIDHKVVGPAWRDVANRYTGKGVTTYTYRGKEYPLIEGLVMKVSKGGSGNWGSMPMPANDLAGAKRAKIEELVRFEQSLATTHP</sequence>
<name>A0A1J5RPV0_9ZZZZ</name>
<comment type="caution">
    <text evidence="7">The sequence shown here is derived from an EMBL/GenBank/DDBJ whole genome shotgun (WGS) entry which is preliminary data.</text>
</comment>
<dbReference type="Pfam" id="PF00034">
    <property type="entry name" value="Cytochrom_C"/>
    <property type="match status" value="1"/>
</dbReference>
<evidence type="ECO:0000256" key="3">
    <source>
        <dbReference type="ARBA" id="ARBA00022723"/>
    </source>
</evidence>
<reference evidence="7" key="1">
    <citation type="submission" date="2016-10" db="EMBL/GenBank/DDBJ databases">
        <title>Sequence of Gallionella enrichment culture.</title>
        <authorList>
            <person name="Poehlein A."/>
            <person name="Muehling M."/>
            <person name="Daniel R."/>
        </authorList>
    </citation>
    <scope>NUCLEOTIDE SEQUENCE</scope>
</reference>
<dbReference type="InterPro" id="IPR002324">
    <property type="entry name" value="Cyt_c_ID"/>
</dbReference>
<dbReference type="InterPro" id="IPR009056">
    <property type="entry name" value="Cyt_c-like_dom"/>
</dbReference>